<dbReference type="FunFam" id="3.80.10.10:FF:000269">
    <property type="entry name" value="Piriformospora indica-insensitive protein 2"/>
    <property type="match status" value="1"/>
</dbReference>
<dbReference type="FunFam" id="3.80.10.10:FF:000375">
    <property type="entry name" value="Piriformospora indica-insensitive protein 2"/>
    <property type="match status" value="1"/>
</dbReference>
<name>A0AAD3TE36_NEPGR</name>
<keyword evidence="4 7" id="KW-0732">Signal</keyword>
<dbReference type="GO" id="GO:0051707">
    <property type="term" value="P:response to other organism"/>
    <property type="evidence" value="ECO:0007669"/>
    <property type="project" value="UniProtKB-ARBA"/>
</dbReference>
<evidence type="ECO:0000256" key="6">
    <source>
        <dbReference type="ARBA" id="ARBA00023136"/>
    </source>
</evidence>
<accession>A0AAD3TE36</accession>
<comment type="caution">
    <text evidence="8">The sequence shown here is derived from an EMBL/GenBank/DDBJ whole genome shotgun (WGS) entry which is preliminary data.</text>
</comment>
<keyword evidence="2" id="KW-1003">Cell membrane</keyword>
<evidence type="ECO:0000256" key="2">
    <source>
        <dbReference type="ARBA" id="ARBA00022475"/>
    </source>
</evidence>
<dbReference type="InterPro" id="IPR001611">
    <property type="entry name" value="Leu-rich_rpt"/>
</dbReference>
<proteinExistence type="predicted"/>
<evidence type="ECO:0000256" key="1">
    <source>
        <dbReference type="ARBA" id="ARBA00004236"/>
    </source>
</evidence>
<evidence type="ECO:0000256" key="5">
    <source>
        <dbReference type="ARBA" id="ARBA00022737"/>
    </source>
</evidence>
<protein>
    <recommendedName>
        <fullName evidence="10">Piriformospora indica-insensitive protein 2</fullName>
    </recommendedName>
</protein>
<dbReference type="Gene3D" id="3.80.10.10">
    <property type="entry name" value="Ribonuclease Inhibitor"/>
    <property type="match status" value="3"/>
</dbReference>
<dbReference type="AlphaFoldDB" id="A0AAD3TE36"/>
<dbReference type="PANTHER" id="PTHR48004">
    <property type="entry name" value="OS01G0149700 PROTEIN"/>
    <property type="match status" value="1"/>
</dbReference>
<dbReference type="EMBL" id="BSYO01000033">
    <property type="protein sequence ID" value="GMH27533.1"/>
    <property type="molecule type" value="Genomic_DNA"/>
</dbReference>
<dbReference type="Proteomes" id="UP001279734">
    <property type="component" value="Unassembled WGS sequence"/>
</dbReference>
<evidence type="ECO:0000256" key="3">
    <source>
        <dbReference type="ARBA" id="ARBA00022614"/>
    </source>
</evidence>
<dbReference type="GO" id="GO:0005886">
    <property type="term" value="C:plasma membrane"/>
    <property type="evidence" value="ECO:0007669"/>
    <property type="project" value="UniProtKB-SubCell"/>
</dbReference>
<dbReference type="SUPFAM" id="SSF52058">
    <property type="entry name" value="L domain-like"/>
    <property type="match status" value="1"/>
</dbReference>
<evidence type="ECO:0000313" key="8">
    <source>
        <dbReference type="EMBL" id="GMH27533.1"/>
    </source>
</evidence>
<evidence type="ECO:0000256" key="4">
    <source>
        <dbReference type="ARBA" id="ARBA00022729"/>
    </source>
</evidence>
<organism evidence="8 9">
    <name type="scientific">Nepenthes gracilis</name>
    <name type="common">Slender pitcher plant</name>
    <dbReference type="NCBI Taxonomy" id="150966"/>
    <lineage>
        <taxon>Eukaryota</taxon>
        <taxon>Viridiplantae</taxon>
        <taxon>Streptophyta</taxon>
        <taxon>Embryophyta</taxon>
        <taxon>Tracheophyta</taxon>
        <taxon>Spermatophyta</taxon>
        <taxon>Magnoliopsida</taxon>
        <taxon>eudicotyledons</taxon>
        <taxon>Gunneridae</taxon>
        <taxon>Pentapetalae</taxon>
        <taxon>Caryophyllales</taxon>
        <taxon>Nepenthaceae</taxon>
        <taxon>Nepenthes</taxon>
    </lineage>
</organism>
<keyword evidence="3" id="KW-0433">Leucine-rich repeat</keyword>
<gene>
    <name evidence="8" type="ORF">Nepgr_029376</name>
</gene>
<dbReference type="InterPro" id="IPR032675">
    <property type="entry name" value="LRR_dom_sf"/>
</dbReference>
<sequence length="422" mass="46474">MKSLSSSFSVMFAFFIICLDGICDGDAENGTALMVETEQEALYSAIQGFVGDRWNGSDLYPDPCGWTPIQGVSCDIFDGFWYVTDINIGPLHDNSLICDEKVEFRPQIFELNHLKSLFFFNCFTSLRHPITIPTDHWERLSGSLQSLDFRSNPGLNGQIPTNFGLLKNLQSLVIIENGLTGQIPSSIGNLANLKRLVLSGNRFTGQIPCSLGNLTELLILDLSRNTLSGYLPSSYGALVSLIKLDLSSNSMAGSIPREIANLKNLTLLDLRNNSFSGGLKIPVESMDSLEELVLSNNPIGGDLGGIEWHCVSKLVVLDLSNMGLTGEIPESMADYGMKRLRYLGLSNNHLTGNLSRKLETKLPCVRAIYVNGNNLTGKLEFSERFYERLGTRFGAWNNPNLCYPARLSQTSRLPVGVKPCQA</sequence>
<reference evidence="8" key="1">
    <citation type="submission" date="2023-05" db="EMBL/GenBank/DDBJ databases">
        <title>Nepenthes gracilis genome sequencing.</title>
        <authorList>
            <person name="Fukushima K."/>
        </authorList>
    </citation>
    <scope>NUCLEOTIDE SEQUENCE</scope>
    <source>
        <strain evidence="8">SING2019-196</strain>
    </source>
</reference>
<dbReference type="InterPro" id="IPR052941">
    <property type="entry name" value="StomDev_PlantInt_Reg"/>
</dbReference>
<feature type="chain" id="PRO_5041903138" description="Piriformospora indica-insensitive protein 2" evidence="7">
    <location>
        <begin position="28"/>
        <end position="422"/>
    </location>
</feature>
<keyword evidence="9" id="KW-1185">Reference proteome</keyword>
<dbReference type="FunFam" id="3.80.10.10:FF:000299">
    <property type="entry name" value="Piriformospora indica-insensitive protein 2"/>
    <property type="match status" value="1"/>
</dbReference>
<keyword evidence="6" id="KW-0472">Membrane</keyword>
<evidence type="ECO:0000256" key="7">
    <source>
        <dbReference type="SAM" id="SignalP"/>
    </source>
</evidence>
<evidence type="ECO:0000313" key="9">
    <source>
        <dbReference type="Proteomes" id="UP001279734"/>
    </source>
</evidence>
<keyword evidence="5" id="KW-0677">Repeat</keyword>
<evidence type="ECO:0008006" key="10">
    <source>
        <dbReference type="Google" id="ProtNLM"/>
    </source>
</evidence>
<dbReference type="PANTHER" id="PTHR48004:SF55">
    <property type="entry name" value="LEUCINE-RICH REPEAT (LRR) FAMILY PROTEIN-RELATED"/>
    <property type="match status" value="1"/>
</dbReference>
<dbReference type="Pfam" id="PF00560">
    <property type="entry name" value="LRR_1"/>
    <property type="match status" value="7"/>
</dbReference>
<feature type="signal peptide" evidence="7">
    <location>
        <begin position="1"/>
        <end position="27"/>
    </location>
</feature>
<comment type="subcellular location">
    <subcellularLocation>
        <location evidence="1">Cell membrane</location>
    </subcellularLocation>
</comment>